<reference evidence="1 2" key="1">
    <citation type="journal article" date="2012" name="Genome Biol.">
        <title>Genome and low-iron response of an oceanic diatom adapted to chronic iron limitation.</title>
        <authorList>
            <person name="Lommer M."/>
            <person name="Specht M."/>
            <person name="Roy A.S."/>
            <person name="Kraemer L."/>
            <person name="Andreson R."/>
            <person name="Gutowska M.A."/>
            <person name="Wolf J."/>
            <person name="Bergner S.V."/>
            <person name="Schilhabel M.B."/>
            <person name="Klostermeier U.C."/>
            <person name="Beiko R.G."/>
            <person name="Rosenstiel P."/>
            <person name="Hippler M."/>
            <person name="Laroche J."/>
        </authorList>
    </citation>
    <scope>NUCLEOTIDE SEQUENCE [LARGE SCALE GENOMIC DNA]</scope>
    <source>
        <strain evidence="1 2">CCMP1005</strain>
    </source>
</reference>
<gene>
    <name evidence="1" type="ORF">THAOC_11664</name>
</gene>
<dbReference type="Proteomes" id="UP000266841">
    <property type="component" value="Unassembled WGS sequence"/>
</dbReference>
<dbReference type="PANTHER" id="PTHR37935">
    <property type="entry name" value="CHROMOSOME UNDETERMINED SCAFFOLD_14, WHOLE GENOME SHOTGUN SEQUENCE"/>
    <property type="match status" value="1"/>
</dbReference>
<comment type="caution">
    <text evidence="1">The sequence shown here is derived from an EMBL/GenBank/DDBJ whole genome shotgun (WGS) entry which is preliminary data.</text>
</comment>
<proteinExistence type="predicted"/>
<dbReference type="OrthoDB" id="47461at2759"/>
<protein>
    <submittedName>
        <fullName evidence="1">Uncharacterized protein</fullName>
    </submittedName>
</protein>
<evidence type="ECO:0000313" key="1">
    <source>
        <dbReference type="EMBL" id="EJK67321.1"/>
    </source>
</evidence>
<sequence>MIAALNIAVRPTFIKIAMLSSRSLKLIPETNVDKIARICPLNARCVATRTTPQLYRTPTPKLPKTPLDNTVASLKDLHNVVQTHMSLDVWSLATGLFAFIAGPTVWWYMKNSSRSEEEYDLPDDDPVEHSVRILIENTRPSELDPQLAVASPEEDVKRLINDVLASDNIRKRASNIASGVVQSEAFQKACKVLVKNLWNDLVNDPETTKQLTTLVYTVLQNERMYKAVKDLFMQLINDDEVYRELTRLVVKIGEEPEVLDATQNLLSKSAHNTLNDRDVLEHSMEFATVVVGDDAVQRTGGDAIWNSFNYAIQPGGNTMLTGAGTLLALGAIYFYCSKGSDATHIISPQQSFNISPDSTKELSPQKLFESPARKESSCGSIYGSSRGGSIFTSIADSCRGICRFPAIVFQMVKGWTLFLVGFPNQVIATLLNLISLLEKVPSRILITTKTEAINLLRRGAETATRVVKERLKSIEDFFEGDAGYYMK</sequence>
<dbReference type="eggNOG" id="ENOG502SGVN">
    <property type="taxonomic scope" value="Eukaryota"/>
</dbReference>
<dbReference type="AlphaFoldDB" id="K0T225"/>
<dbReference type="EMBL" id="AGNL01013327">
    <property type="protein sequence ID" value="EJK67321.1"/>
    <property type="molecule type" value="Genomic_DNA"/>
</dbReference>
<organism evidence="1 2">
    <name type="scientific">Thalassiosira oceanica</name>
    <name type="common">Marine diatom</name>
    <dbReference type="NCBI Taxonomy" id="159749"/>
    <lineage>
        <taxon>Eukaryota</taxon>
        <taxon>Sar</taxon>
        <taxon>Stramenopiles</taxon>
        <taxon>Ochrophyta</taxon>
        <taxon>Bacillariophyta</taxon>
        <taxon>Coscinodiscophyceae</taxon>
        <taxon>Thalassiosirophycidae</taxon>
        <taxon>Thalassiosirales</taxon>
        <taxon>Thalassiosiraceae</taxon>
        <taxon>Thalassiosira</taxon>
    </lineage>
</organism>
<keyword evidence="2" id="KW-1185">Reference proteome</keyword>
<evidence type="ECO:0000313" key="2">
    <source>
        <dbReference type="Proteomes" id="UP000266841"/>
    </source>
</evidence>
<name>K0T225_THAOC</name>
<dbReference type="PANTHER" id="PTHR37935:SF1">
    <property type="entry name" value="CHROMOSOME UNDETERMINED SCAFFOLD_14, WHOLE GENOME SHOTGUN SEQUENCE"/>
    <property type="match status" value="1"/>
</dbReference>
<accession>K0T225</accession>